<dbReference type="Proteomes" id="UP000048949">
    <property type="component" value="Unassembled WGS sequence"/>
</dbReference>
<accession>A0A0U1NIY2</accession>
<organism evidence="1 2">
    <name type="scientific">Nereida ignava</name>
    <dbReference type="NCBI Taxonomy" id="282199"/>
    <lineage>
        <taxon>Bacteria</taxon>
        <taxon>Pseudomonadati</taxon>
        <taxon>Pseudomonadota</taxon>
        <taxon>Alphaproteobacteria</taxon>
        <taxon>Rhodobacterales</taxon>
        <taxon>Roseobacteraceae</taxon>
        <taxon>Nereida</taxon>
    </lineage>
</organism>
<dbReference type="InterPro" id="IPR027266">
    <property type="entry name" value="TrmE/GcvT-like"/>
</dbReference>
<keyword evidence="2" id="KW-1185">Reference proteome</keyword>
<evidence type="ECO:0000313" key="1">
    <source>
        <dbReference type="EMBL" id="CRK74696.1"/>
    </source>
</evidence>
<dbReference type="AlphaFoldDB" id="A0A0U1NIY2"/>
<name>A0A0U1NIY2_9RHOB</name>
<dbReference type="Gene3D" id="3.30.1360.120">
    <property type="entry name" value="Probable tRNA modification gtpase trme, domain 1"/>
    <property type="match status" value="1"/>
</dbReference>
<reference evidence="1 2" key="1">
    <citation type="submission" date="2015-04" db="EMBL/GenBank/DDBJ databases">
        <authorList>
            <person name="Syromyatnikov M.Y."/>
            <person name="Popov V.N."/>
        </authorList>
    </citation>
    <scope>NUCLEOTIDE SEQUENCE [LARGE SCALE GENOMIC DNA]</scope>
    <source>
        <strain evidence="1 2">CECT 5292</strain>
    </source>
</reference>
<dbReference type="RefSeq" id="WP_048598068.1">
    <property type="nucleotide sequence ID" value="NZ_CBFHGK010000001.1"/>
</dbReference>
<protein>
    <submittedName>
        <fullName evidence="1">Sarcosine oxidase, gamma subunit family</fullName>
    </submittedName>
</protein>
<dbReference type="Gene3D" id="3.30.70.1520">
    <property type="entry name" value="Heterotetrameric sarcosine oxidase"/>
    <property type="match status" value="1"/>
</dbReference>
<sequence length="188" mass="19948">MSKAISALNGQRFEGAVTVKDLGPRGMITLRGDLSSAAVKKAATSVSGAEMPQAGMCTIAKDQGIAWMSPDELLVVLPYADVDGAIAKMGKTLKDTHHLLADVSDARSIIRVQGTGVRDVIAKLSPADMRPSSFAVGTMRRTRMAQVAAAFWMRDARTIDVICFRSVSEYVFGILSAAAAEGAEVYPK</sequence>
<dbReference type="InterPro" id="IPR007375">
    <property type="entry name" value="SoxG"/>
</dbReference>
<evidence type="ECO:0000313" key="2">
    <source>
        <dbReference type="Proteomes" id="UP000048949"/>
    </source>
</evidence>
<dbReference type="OrthoDB" id="9814782at2"/>
<dbReference type="SUPFAM" id="SSF103025">
    <property type="entry name" value="Folate-binding domain"/>
    <property type="match status" value="1"/>
</dbReference>
<gene>
    <name evidence="1" type="ORF">NIG5292_00731</name>
</gene>
<proteinExistence type="predicted"/>
<dbReference type="EMBL" id="CVQV01000003">
    <property type="protein sequence ID" value="CRK74696.1"/>
    <property type="molecule type" value="Genomic_DNA"/>
</dbReference>
<dbReference type="STRING" id="282199.GCA_001049735_00731"/>
<dbReference type="Pfam" id="PF04268">
    <property type="entry name" value="SoxG"/>
    <property type="match status" value="1"/>
</dbReference>